<dbReference type="SUPFAM" id="SSF56784">
    <property type="entry name" value="HAD-like"/>
    <property type="match status" value="1"/>
</dbReference>
<dbReference type="Gene3D" id="3.40.50.1000">
    <property type="entry name" value="HAD superfamily/HAD-like"/>
    <property type="match status" value="1"/>
</dbReference>
<accession>A0A1F5G9W8</accession>
<dbReference type="PANTHER" id="PTHR46193">
    <property type="entry name" value="6-PHOSPHOGLUCONATE PHOSPHATASE"/>
    <property type="match status" value="1"/>
</dbReference>
<dbReference type="InterPro" id="IPR023214">
    <property type="entry name" value="HAD_sf"/>
</dbReference>
<evidence type="ECO:0000256" key="1">
    <source>
        <dbReference type="ARBA" id="ARBA00001946"/>
    </source>
</evidence>
<evidence type="ECO:0000313" key="6">
    <source>
        <dbReference type="EMBL" id="OGD88658.1"/>
    </source>
</evidence>
<dbReference type="Gene3D" id="1.10.150.240">
    <property type="entry name" value="Putative phosphatase, domain 2"/>
    <property type="match status" value="1"/>
</dbReference>
<dbReference type="InterPro" id="IPR051600">
    <property type="entry name" value="Beta-PGM-like"/>
</dbReference>
<dbReference type="SFLD" id="SFLDS00003">
    <property type="entry name" value="Haloacid_Dehalogenase"/>
    <property type="match status" value="1"/>
</dbReference>
<evidence type="ECO:0000313" key="7">
    <source>
        <dbReference type="Proteomes" id="UP000178577"/>
    </source>
</evidence>
<comment type="cofactor">
    <cofactor evidence="1">
        <name>Mg(2+)</name>
        <dbReference type="ChEBI" id="CHEBI:18420"/>
    </cofactor>
</comment>
<dbReference type="CDD" id="cd07505">
    <property type="entry name" value="HAD_BPGM-like"/>
    <property type="match status" value="1"/>
</dbReference>
<dbReference type="InterPro" id="IPR023198">
    <property type="entry name" value="PGP-like_dom2"/>
</dbReference>
<keyword evidence="3" id="KW-0479">Metal-binding</keyword>
<evidence type="ECO:0008006" key="8">
    <source>
        <dbReference type="Google" id="ProtNLM"/>
    </source>
</evidence>
<keyword evidence="5" id="KW-0119">Carbohydrate metabolism</keyword>
<name>A0A1F5G9W8_9BACT</name>
<dbReference type="GO" id="GO:0046872">
    <property type="term" value="F:metal ion binding"/>
    <property type="evidence" value="ECO:0007669"/>
    <property type="project" value="UniProtKB-KW"/>
</dbReference>
<dbReference type="Pfam" id="PF13419">
    <property type="entry name" value="HAD_2"/>
    <property type="match status" value="1"/>
</dbReference>
<dbReference type="InterPro" id="IPR041492">
    <property type="entry name" value="HAD_2"/>
</dbReference>
<evidence type="ECO:0000256" key="4">
    <source>
        <dbReference type="ARBA" id="ARBA00022842"/>
    </source>
</evidence>
<gene>
    <name evidence="6" type="ORF">A2693_02100</name>
</gene>
<reference evidence="6 7" key="1">
    <citation type="journal article" date="2016" name="Nat. Commun.">
        <title>Thousands of microbial genomes shed light on interconnected biogeochemical processes in an aquifer system.</title>
        <authorList>
            <person name="Anantharaman K."/>
            <person name="Brown C.T."/>
            <person name="Hug L.A."/>
            <person name="Sharon I."/>
            <person name="Castelle C.J."/>
            <person name="Probst A.J."/>
            <person name="Thomas B.C."/>
            <person name="Singh A."/>
            <person name="Wilkins M.J."/>
            <person name="Karaoz U."/>
            <person name="Brodie E.L."/>
            <person name="Williams K.H."/>
            <person name="Hubbard S.S."/>
            <person name="Banfield J.F."/>
        </authorList>
    </citation>
    <scope>NUCLEOTIDE SEQUENCE [LARGE SCALE GENOMIC DNA]</scope>
</reference>
<keyword evidence="4" id="KW-0460">Magnesium</keyword>
<protein>
    <recommendedName>
        <fullName evidence="8">FCP1 homology domain-containing protein</fullName>
    </recommendedName>
</protein>
<dbReference type="EMBL" id="MFAY01000031">
    <property type="protein sequence ID" value="OGD88658.1"/>
    <property type="molecule type" value="Genomic_DNA"/>
</dbReference>
<proteinExistence type="inferred from homology"/>
<evidence type="ECO:0000256" key="5">
    <source>
        <dbReference type="ARBA" id="ARBA00023277"/>
    </source>
</evidence>
<dbReference type="PANTHER" id="PTHR46193:SF18">
    <property type="entry name" value="HEXITOL PHOSPHATASE B"/>
    <property type="match status" value="1"/>
</dbReference>
<sequence>MSKKQNKTDKAFKAVLLDADGTLYDSTMLHFEAYRKACFELYTFDFTEEIYFTECVRKYKKPPQILQEQGIEYNAEEFYLKKREYYFEIAKKKLRPMYGLKIFLRNLQKSHIPCAVVSGASLNSLIDSINLLGLDGFFHFIISHEDIGAKQKPDPYPFLIASKKLGIFHRHCLAFEDTESGIRSAKGAGMYCIAVRNSANSRDELGEADLVVEDYSKLKYRILDNQIVLL</sequence>
<evidence type="ECO:0000256" key="3">
    <source>
        <dbReference type="ARBA" id="ARBA00022723"/>
    </source>
</evidence>
<dbReference type="AlphaFoldDB" id="A0A1F5G9W8"/>
<comment type="similarity">
    <text evidence="2">Belongs to the HAD-like hydrolase superfamily. CbbY/CbbZ/Gph/YieH family.</text>
</comment>
<evidence type="ECO:0000256" key="2">
    <source>
        <dbReference type="ARBA" id="ARBA00006171"/>
    </source>
</evidence>
<dbReference type="SFLD" id="SFLDG01129">
    <property type="entry name" value="C1.5:_HAD__Beta-PGM__Phosphata"/>
    <property type="match status" value="1"/>
</dbReference>
<dbReference type="Proteomes" id="UP000178577">
    <property type="component" value="Unassembled WGS sequence"/>
</dbReference>
<comment type="caution">
    <text evidence="6">The sequence shown here is derived from an EMBL/GenBank/DDBJ whole genome shotgun (WGS) entry which is preliminary data.</text>
</comment>
<dbReference type="InterPro" id="IPR036412">
    <property type="entry name" value="HAD-like_sf"/>
</dbReference>
<dbReference type="NCBIfam" id="TIGR01509">
    <property type="entry name" value="HAD-SF-IA-v3"/>
    <property type="match status" value="1"/>
</dbReference>
<dbReference type="GO" id="GO:0003824">
    <property type="term" value="F:catalytic activity"/>
    <property type="evidence" value="ECO:0007669"/>
    <property type="project" value="UniProtKB-ARBA"/>
</dbReference>
<organism evidence="6 7">
    <name type="scientific">Candidatus Curtissbacteria bacterium RIFCSPHIGHO2_01_FULL_40_12</name>
    <dbReference type="NCBI Taxonomy" id="1797710"/>
    <lineage>
        <taxon>Bacteria</taxon>
        <taxon>Candidatus Curtissiibacteriota</taxon>
    </lineage>
</organism>
<dbReference type="InterPro" id="IPR006439">
    <property type="entry name" value="HAD-SF_hydro_IA"/>
</dbReference>